<dbReference type="Pfam" id="PF13688">
    <property type="entry name" value="Reprolysin_5"/>
    <property type="match status" value="1"/>
</dbReference>
<evidence type="ECO:0000256" key="2">
    <source>
        <dbReference type="ARBA" id="ARBA00056552"/>
    </source>
</evidence>
<evidence type="ECO:0000313" key="10">
    <source>
        <dbReference type="Proteomes" id="UP000242287"/>
    </source>
</evidence>
<dbReference type="GO" id="GO:0005886">
    <property type="term" value="C:plasma membrane"/>
    <property type="evidence" value="ECO:0007669"/>
    <property type="project" value="TreeGrafter"/>
</dbReference>
<dbReference type="STRING" id="703135.A0A2A9NSQ0"/>
<reference evidence="9 10" key="1">
    <citation type="submission" date="2014-02" db="EMBL/GenBank/DDBJ databases">
        <title>Transposable element dynamics among asymbiotic and ectomycorrhizal Amanita fungi.</title>
        <authorList>
            <consortium name="DOE Joint Genome Institute"/>
            <person name="Hess J."/>
            <person name="Skrede I."/>
            <person name="Wolfe B."/>
            <person name="LaButti K."/>
            <person name="Ohm R.A."/>
            <person name="Grigoriev I.V."/>
            <person name="Pringle A."/>
        </authorList>
    </citation>
    <scope>NUCLEOTIDE SEQUENCE [LARGE SCALE GENOMIC DNA]</scope>
    <source>
        <strain evidence="9 10">SKay4041</strain>
    </source>
</reference>
<keyword evidence="10" id="KW-1185">Reference proteome</keyword>
<dbReference type="Pfam" id="PF00200">
    <property type="entry name" value="Disintegrin"/>
    <property type="match status" value="1"/>
</dbReference>
<dbReference type="Proteomes" id="UP000242287">
    <property type="component" value="Unassembled WGS sequence"/>
</dbReference>
<evidence type="ECO:0000256" key="5">
    <source>
        <dbReference type="SAM" id="Phobius"/>
    </source>
</evidence>
<dbReference type="InterPro" id="IPR002870">
    <property type="entry name" value="Peptidase_M12B_N"/>
</dbReference>
<dbReference type="GO" id="GO:0004222">
    <property type="term" value="F:metalloendopeptidase activity"/>
    <property type="evidence" value="ECO:0007669"/>
    <property type="project" value="InterPro"/>
</dbReference>
<dbReference type="SMART" id="SM00050">
    <property type="entry name" value="DISIN"/>
    <property type="match status" value="1"/>
</dbReference>
<dbReference type="Pfam" id="PF01562">
    <property type="entry name" value="Pep_M12B_propep"/>
    <property type="match status" value="1"/>
</dbReference>
<dbReference type="Gene3D" id="3.40.390.10">
    <property type="entry name" value="Collagenase (Catalytic Domain)"/>
    <property type="match status" value="1"/>
</dbReference>
<proteinExistence type="predicted"/>
<gene>
    <name evidence="9" type="ORF">AMATHDRAFT_75419</name>
</gene>
<protein>
    <recommendedName>
        <fullName evidence="3">Disintegrin and metalloproteinase domain-containing protein B</fullName>
    </recommendedName>
</protein>
<evidence type="ECO:0000259" key="7">
    <source>
        <dbReference type="PROSITE" id="PS50214"/>
    </source>
</evidence>
<evidence type="ECO:0000256" key="1">
    <source>
        <dbReference type="ARBA" id="ARBA00023157"/>
    </source>
</evidence>
<dbReference type="InterPro" id="IPR036436">
    <property type="entry name" value="Disintegrin_dom_sf"/>
</dbReference>
<dbReference type="InterPro" id="IPR051489">
    <property type="entry name" value="ADAM_Metalloproteinase"/>
</dbReference>
<evidence type="ECO:0000259" key="8">
    <source>
        <dbReference type="PROSITE" id="PS50215"/>
    </source>
</evidence>
<evidence type="ECO:0000256" key="3">
    <source>
        <dbReference type="ARBA" id="ARBA00074021"/>
    </source>
</evidence>
<comment type="function">
    <text evidence="2">Probable zinc protease.</text>
</comment>
<dbReference type="Gene3D" id="4.10.70.10">
    <property type="entry name" value="Disintegrin domain"/>
    <property type="match status" value="1"/>
</dbReference>
<accession>A0A2A9NSQ0</accession>
<dbReference type="InterPro" id="IPR024079">
    <property type="entry name" value="MetalloPept_cat_dom_sf"/>
</dbReference>
<evidence type="ECO:0000313" key="9">
    <source>
        <dbReference type="EMBL" id="PFH50730.1"/>
    </source>
</evidence>
<feature type="transmembrane region" description="Helical" evidence="5">
    <location>
        <begin position="771"/>
        <end position="795"/>
    </location>
</feature>
<feature type="domain" description="Disintegrin" evidence="7">
    <location>
        <begin position="583"/>
        <end position="671"/>
    </location>
</feature>
<keyword evidence="5" id="KW-0812">Transmembrane</keyword>
<dbReference type="EMBL" id="KZ301998">
    <property type="protein sequence ID" value="PFH50730.1"/>
    <property type="molecule type" value="Genomic_DNA"/>
</dbReference>
<keyword evidence="5" id="KW-1133">Transmembrane helix</keyword>
<feature type="chain" id="PRO_5013061016" description="Disintegrin and metalloproteinase domain-containing protein B" evidence="6">
    <location>
        <begin position="25"/>
        <end position="878"/>
    </location>
</feature>
<sequence>MYLPFLLNALVVAVFISSLHPTFGKPSHHAVSLAHSSPSKPLKRVVHPSTLSLEIIPRQSSSSSSKRAFDSDPRTLRHDDSFRLVISAFNETFYLHLRPNDHLIHPAARITYFTSSTDGSSTQKHTIPLLRESVKAYMGEVIAADHTQTRLREDAARVVHQPHHADLGFARIMVHDHGSPDEGIPPQYEGAFSVHGVIYHIMTKDSYLRRKHPLDPGVVQPLDDVDSGLVIWRESDIMTPEEEYATVSGESSYPIHEWSQLQSCGHDRLRYNIPSENPAMRDSFQTANWWLEALSFFGNASLSRRDDVAGGGMGTNFADRIGDTKGCPSTQKVVYMGVAADCEYVAKQGSQDDARKNILNNWNTASGLYKSTFNISLGIVELQVQSANCPAQPDSNIPWNIPCSSADLNRRLSLFSQWRGNKGQDGAGLWHLMSGCPTGSEVGIAWLATLCETTAVSNGDQVVSGTAVSTFGRTEWQVVAHETGHNFGAICSGDCTSTTTCCPLSTSTCNANSQFLMSPVAQSSEKVFSQCTLGNICALHLNLSPLTILNFMINVLGSLLGGGGKLKTTCVTDPDPKRQVVSLQMCGNGIVEPGEDCDPGLGMQSNCCDATTCKFKSGARCDPASSPCCTPQCSFAPSTQVCRPSKDSKCDMAELCTGNSSACPSDQFAPNGQSCGDNDLQCAAGLCTSPSLQCNQIGGAMGYTEACPSRGDKSCQVSCKDPTRANTCVLLGALLVDGSPCGYGGTCSNGTCQAGSVLDTIKSWYTQNMQIAIPVTIVAGLAVLLLLWCLVRAIMRCCVGKRRSHPVVADPHHHERLTSYDNIYQQPAMRSVPLSPRTGAHYSRVPETYDHSRSLSQGYNNRSNWVDDTRYNGHRGWS</sequence>
<feature type="signal peptide" evidence="6">
    <location>
        <begin position="1"/>
        <end position="24"/>
    </location>
</feature>
<comment type="caution">
    <text evidence="4">Lacks conserved residue(s) required for the propagation of feature annotation.</text>
</comment>
<name>A0A2A9NSQ0_9AGAR</name>
<keyword evidence="6" id="KW-0732">Signal</keyword>
<dbReference type="PROSITE" id="PS50214">
    <property type="entry name" value="DISINTEGRIN_2"/>
    <property type="match status" value="1"/>
</dbReference>
<dbReference type="PANTHER" id="PTHR45702:SF2">
    <property type="entry name" value="KUZBANIAN, ISOFORM A"/>
    <property type="match status" value="1"/>
</dbReference>
<dbReference type="InterPro" id="IPR001762">
    <property type="entry name" value="Disintegrin_dom"/>
</dbReference>
<evidence type="ECO:0000256" key="6">
    <source>
        <dbReference type="SAM" id="SignalP"/>
    </source>
</evidence>
<dbReference type="PROSITE" id="PS50215">
    <property type="entry name" value="ADAM_MEPRO"/>
    <property type="match status" value="1"/>
</dbReference>
<dbReference type="InterPro" id="IPR001590">
    <property type="entry name" value="Peptidase_M12B"/>
</dbReference>
<feature type="active site" evidence="4">
    <location>
        <position position="482"/>
    </location>
</feature>
<dbReference type="FunFam" id="4.10.70.10:FF:000003">
    <property type="entry name" value="Disintegrin and metalloproteinase domain-containing protein 17"/>
    <property type="match status" value="1"/>
</dbReference>
<organism evidence="9 10">
    <name type="scientific">Amanita thiersii Skay4041</name>
    <dbReference type="NCBI Taxonomy" id="703135"/>
    <lineage>
        <taxon>Eukaryota</taxon>
        <taxon>Fungi</taxon>
        <taxon>Dikarya</taxon>
        <taxon>Basidiomycota</taxon>
        <taxon>Agaricomycotina</taxon>
        <taxon>Agaricomycetes</taxon>
        <taxon>Agaricomycetidae</taxon>
        <taxon>Agaricales</taxon>
        <taxon>Pluteineae</taxon>
        <taxon>Amanitaceae</taxon>
        <taxon>Amanita</taxon>
    </lineage>
</organism>
<dbReference type="GO" id="GO:0006509">
    <property type="term" value="P:membrane protein ectodomain proteolysis"/>
    <property type="evidence" value="ECO:0007669"/>
    <property type="project" value="TreeGrafter"/>
</dbReference>
<dbReference type="PANTHER" id="PTHR45702">
    <property type="entry name" value="ADAM10/ADAM17 METALLOPEPTIDASE FAMILY MEMBER"/>
    <property type="match status" value="1"/>
</dbReference>
<keyword evidence="1" id="KW-1015">Disulfide bond</keyword>
<evidence type="ECO:0000256" key="4">
    <source>
        <dbReference type="PROSITE-ProRule" id="PRU00276"/>
    </source>
</evidence>
<dbReference type="SUPFAM" id="SSF57552">
    <property type="entry name" value="Blood coagulation inhibitor (disintegrin)"/>
    <property type="match status" value="1"/>
</dbReference>
<feature type="domain" description="Peptidase M12B" evidence="8">
    <location>
        <begin position="332"/>
        <end position="552"/>
    </location>
</feature>
<dbReference type="AlphaFoldDB" id="A0A2A9NSQ0"/>
<dbReference type="SUPFAM" id="SSF55486">
    <property type="entry name" value="Metalloproteases ('zincins'), catalytic domain"/>
    <property type="match status" value="1"/>
</dbReference>
<keyword evidence="5" id="KW-0472">Membrane</keyword>
<dbReference type="OrthoDB" id="5951731at2759"/>